<dbReference type="Proteomes" id="UP000037084">
    <property type="component" value="Unassembled WGS sequence"/>
</dbReference>
<dbReference type="Pfam" id="PF04984">
    <property type="entry name" value="Phage_sheath_1"/>
    <property type="match status" value="1"/>
</dbReference>
<accession>A0A0L8M0K9</accession>
<dbReference type="Gene3D" id="3.40.50.11780">
    <property type="match status" value="2"/>
</dbReference>
<reference evidence="5" key="1">
    <citation type="submission" date="2015-07" db="EMBL/GenBank/DDBJ databases">
        <authorList>
            <consortium name="Consortium for Microbial Forensics and Genomics (microFORGE)"/>
            <person name="Knight B.M."/>
            <person name="Roberts D.P."/>
            <person name="Lin D."/>
            <person name="Hari K."/>
            <person name="Fletcher J."/>
            <person name="Melcher U."/>
            <person name="Blagden T."/>
            <person name="Winegar R.A."/>
        </authorList>
    </citation>
    <scope>NUCLEOTIDE SEQUENCE [LARGE SCALE GENOMIC DNA]</scope>
    <source>
        <strain evidence="5">NRRL B-1447</strain>
    </source>
</reference>
<dbReference type="AlphaFoldDB" id="A0A0L8M0K9"/>
<name>A0A0L8M0K9_STRVG</name>
<dbReference type="PANTHER" id="PTHR35861:SF1">
    <property type="entry name" value="PHAGE TAIL SHEATH PROTEIN"/>
    <property type="match status" value="1"/>
</dbReference>
<protein>
    <submittedName>
        <fullName evidence="4">Tail protein</fullName>
    </submittedName>
</protein>
<evidence type="ECO:0000256" key="1">
    <source>
        <dbReference type="ARBA" id="ARBA00008005"/>
    </source>
</evidence>
<dbReference type="InterPro" id="IPR052042">
    <property type="entry name" value="Tail_sheath_structural"/>
</dbReference>
<dbReference type="InterPro" id="IPR020287">
    <property type="entry name" value="Tail_sheath_C"/>
</dbReference>
<gene>
    <name evidence="4" type="ORF">ADK75_37685</name>
</gene>
<sequence>MAVQLSYPGVYVEELSSGVRTITGVPTSVTAFVGRALRGPLHKPVTLTSYADFERSFGGLWSDSHLGYSVRDFFQQGGGVALVVRVHAAAANDTAVINLGSGNRRLRLNAASPGVWGAKLKATVDDDVRLNDDGTKDPALFNLTVLDTATGVKEVFRNVSIAPGAGRRVDLVLAAESQLVRADSALPTQPQSGFPVEATATGGADGGPITAADITAGTNFETDKKGLYALEHADLFNLLVIPPYAGTGDPGDRDVESQVITSALAYAARRRAVVVLDPPQSWTTVALATAGAAALTSSKNAAVYFPRIRQPDPLRDGQVMSFAPSGTVAGVLARTDAERGVWKAPAGLDATLPGVTELALPLTDAEIGLLNPVGVNCLRLAPGAGHAVWGARTRNGADRIASEWKYLPVRRTALFIEESLFRGIQWAVFEPNDEPLWAQLRLNIGAFLNNLFRQGAFQGKTAREAYFVKCDATTTTQTDINLGVVNILVGFAPLKPAEFVVLRLQQIAGQIPA</sequence>
<proteinExistence type="inferred from homology"/>
<organism evidence="4 5">
    <name type="scientific">Streptomyces virginiae</name>
    <name type="common">Streptomyces cinnamonensis</name>
    <dbReference type="NCBI Taxonomy" id="1961"/>
    <lineage>
        <taxon>Bacteria</taxon>
        <taxon>Bacillati</taxon>
        <taxon>Actinomycetota</taxon>
        <taxon>Actinomycetes</taxon>
        <taxon>Kitasatosporales</taxon>
        <taxon>Streptomycetaceae</taxon>
        <taxon>Streptomyces</taxon>
    </lineage>
</organism>
<evidence type="ECO:0000259" key="3">
    <source>
        <dbReference type="Pfam" id="PF17482"/>
    </source>
</evidence>
<dbReference type="EMBL" id="LGUV01000398">
    <property type="protein sequence ID" value="KOG43962.1"/>
    <property type="molecule type" value="Genomic_DNA"/>
</dbReference>
<dbReference type="OrthoDB" id="9767864at2"/>
<dbReference type="Pfam" id="PF17482">
    <property type="entry name" value="Phage_sheath_1C"/>
    <property type="match status" value="1"/>
</dbReference>
<comment type="similarity">
    <text evidence="1">Belongs to the myoviridae tail sheath protein family.</text>
</comment>
<dbReference type="RefSeq" id="WP_053177679.1">
    <property type="nucleotide sequence ID" value="NZ_LGUV01000398.1"/>
</dbReference>
<dbReference type="PATRIC" id="fig|1961.12.peg.8292"/>
<evidence type="ECO:0000259" key="2">
    <source>
        <dbReference type="Pfam" id="PF04984"/>
    </source>
</evidence>
<evidence type="ECO:0000313" key="5">
    <source>
        <dbReference type="Proteomes" id="UP000037084"/>
    </source>
</evidence>
<dbReference type="PANTHER" id="PTHR35861">
    <property type="match status" value="1"/>
</dbReference>
<feature type="domain" description="Tail sheath protein C-terminal" evidence="3">
    <location>
        <begin position="402"/>
        <end position="505"/>
    </location>
</feature>
<evidence type="ECO:0000313" key="4">
    <source>
        <dbReference type="EMBL" id="KOG43962.1"/>
    </source>
</evidence>
<dbReference type="InterPro" id="IPR035089">
    <property type="entry name" value="Phage_sheath_subtilisin"/>
</dbReference>
<comment type="caution">
    <text evidence="4">The sequence shown here is derived from an EMBL/GenBank/DDBJ whole genome shotgun (WGS) entry which is preliminary data.</text>
</comment>
<feature type="domain" description="Tail sheath protein subtilisin-like" evidence="2">
    <location>
        <begin position="236"/>
        <end position="393"/>
    </location>
</feature>